<sequence>MAKIPDPKDTLTFSREVRAATMDGKQVMSLEGFEKRDMQINAPKPGAGNQVPMNALPQNFQSPKAPKIPKKDKQ</sequence>
<name>A0A0M2F7L4_9GAMM</name>
<proteinExistence type="predicted"/>
<organism evidence="2 3">
    <name type="scientific">Pectobacterium brasiliense</name>
    <dbReference type="NCBI Taxonomy" id="180957"/>
    <lineage>
        <taxon>Bacteria</taxon>
        <taxon>Pseudomonadati</taxon>
        <taxon>Pseudomonadota</taxon>
        <taxon>Gammaproteobacteria</taxon>
        <taxon>Enterobacterales</taxon>
        <taxon>Pectobacteriaceae</taxon>
        <taxon>Pectobacterium</taxon>
    </lineage>
</organism>
<dbReference type="AlphaFoldDB" id="A0A0M2F7L4"/>
<reference evidence="2 3" key="1">
    <citation type="submission" date="2014-08" db="EMBL/GenBank/DDBJ databases">
        <title>Genome sequences of NCPPB Pectobacterium isolates.</title>
        <authorList>
            <person name="Glover R.H."/>
            <person name="Sapp M."/>
            <person name="Elphinstone J."/>
        </authorList>
    </citation>
    <scope>NUCLEOTIDE SEQUENCE [LARGE SCALE GENOMIC DNA]</scope>
    <source>
        <strain evidence="2 3">LMG 21372</strain>
    </source>
</reference>
<dbReference type="Proteomes" id="UP000029435">
    <property type="component" value="Unassembled WGS sequence"/>
</dbReference>
<evidence type="ECO:0000313" key="3">
    <source>
        <dbReference type="Proteomes" id="UP000029435"/>
    </source>
</evidence>
<gene>
    <name evidence="2" type="ORF">KU74_07315</name>
</gene>
<feature type="region of interest" description="Disordered" evidence="1">
    <location>
        <begin position="41"/>
        <end position="74"/>
    </location>
</feature>
<evidence type="ECO:0000313" key="2">
    <source>
        <dbReference type="EMBL" id="KGA36266.1"/>
    </source>
</evidence>
<comment type="caution">
    <text evidence="2">The sequence shown here is derived from an EMBL/GenBank/DDBJ whole genome shotgun (WGS) entry which is preliminary data.</text>
</comment>
<accession>A0A0M2F7L4</accession>
<dbReference type="EMBL" id="JQOD01000001">
    <property type="protein sequence ID" value="KGA36266.1"/>
    <property type="molecule type" value="Genomic_DNA"/>
</dbReference>
<evidence type="ECO:0000256" key="1">
    <source>
        <dbReference type="SAM" id="MobiDB-lite"/>
    </source>
</evidence>
<protein>
    <submittedName>
        <fullName evidence="2">Uncharacterized protein</fullName>
    </submittedName>
</protein>